<evidence type="ECO:0000313" key="2">
    <source>
        <dbReference type="Proteomes" id="UP001629235"/>
    </source>
</evidence>
<comment type="caution">
    <text evidence="1">The sequence shown here is derived from an EMBL/GenBank/DDBJ whole genome shotgun (WGS) entry which is preliminary data.</text>
</comment>
<accession>A0ACC7NJV4</accession>
<name>A0ACC7NJV4_9BURK</name>
<evidence type="ECO:0000313" key="1">
    <source>
        <dbReference type="EMBL" id="MFM0107389.1"/>
    </source>
</evidence>
<protein>
    <submittedName>
        <fullName evidence="1">RT0821/Lpp0805 family surface protein</fullName>
    </submittedName>
</protein>
<keyword evidence="2" id="KW-1185">Reference proteome</keyword>
<proteinExistence type="predicted"/>
<dbReference type="Proteomes" id="UP001629235">
    <property type="component" value="Unassembled WGS sequence"/>
</dbReference>
<organism evidence="1 2">
    <name type="scientific">Paraburkholderia rhynchosiae</name>
    <dbReference type="NCBI Taxonomy" id="487049"/>
    <lineage>
        <taxon>Bacteria</taxon>
        <taxon>Pseudomonadati</taxon>
        <taxon>Pseudomonadota</taxon>
        <taxon>Betaproteobacteria</taxon>
        <taxon>Burkholderiales</taxon>
        <taxon>Burkholderiaceae</taxon>
        <taxon>Paraburkholderia</taxon>
    </lineage>
</organism>
<gene>
    <name evidence="1" type="ORF">PQR01_28910</name>
</gene>
<dbReference type="EMBL" id="JAQQDW010000079">
    <property type="protein sequence ID" value="MFM0107389.1"/>
    <property type="molecule type" value="Genomic_DNA"/>
</dbReference>
<reference evidence="1 2" key="1">
    <citation type="journal article" date="2024" name="Chem. Sci.">
        <title>Discovery of megapolipeptins by genome mining of a Burkholderiales bacteria collection.</title>
        <authorList>
            <person name="Paulo B.S."/>
            <person name="Recchia M.J.J."/>
            <person name="Lee S."/>
            <person name="Fergusson C.H."/>
            <person name="Romanowski S.B."/>
            <person name="Hernandez A."/>
            <person name="Krull N."/>
            <person name="Liu D.Y."/>
            <person name="Cavanagh H."/>
            <person name="Bos A."/>
            <person name="Gray C.A."/>
            <person name="Murphy B.T."/>
            <person name="Linington R.G."/>
            <person name="Eustaquio A.S."/>
        </authorList>
    </citation>
    <scope>NUCLEOTIDE SEQUENCE [LARGE SCALE GENOMIC DNA]</scope>
    <source>
        <strain evidence="1 2">RL18-126-BIB-B</strain>
    </source>
</reference>
<sequence>MSMRTRVLLHLAGAGLLLGGAIGARAANLDFLHDTPMAYMKQRDIDSIKKAVFSALNEQKDGASVTWVNEGTGNSVKIDATITVAGTANDGGRTCRDLGVVLNAKGQSMNLHPQFCKQGGGTWQLQKK</sequence>